<evidence type="ECO:0000313" key="2">
    <source>
        <dbReference type="EMBL" id="KAK4796754.1"/>
    </source>
</evidence>
<sequence length="176" mass="19654">MGQAFRRATVRVRATSHLDAPKKESVAGRRIDLPRPADHANPDDMPRVNAENVLEEKDPQYNAMLSQMVGRIRSKPGGTPEMGNAHVVEKYNRPLPKLRNTRPGSGSLEQQPAPAGTLNAAQLRHVILLSQGKAEDHQGCMDAHQIAEKFRVDVAEIERILRYVSLPLENKKEEKE</sequence>
<name>A0AAN7M367_TRANT</name>
<dbReference type="PANTHER" id="PTHR36759">
    <property type="entry name" value="DYNEIN BETA CHAIN, CILIARY PROTEIN"/>
    <property type="match status" value="1"/>
</dbReference>
<feature type="region of interest" description="Disordered" evidence="1">
    <location>
        <begin position="95"/>
        <end position="115"/>
    </location>
</feature>
<accession>A0AAN7M367</accession>
<proteinExistence type="predicted"/>
<dbReference type="AlphaFoldDB" id="A0AAN7M367"/>
<protein>
    <submittedName>
        <fullName evidence="2">Uncharacterized protein</fullName>
    </submittedName>
</protein>
<keyword evidence="3" id="KW-1185">Reference proteome</keyword>
<evidence type="ECO:0000256" key="1">
    <source>
        <dbReference type="SAM" id="MobiDB-lite"/>
    </source>
</evidence>
<dbReference type="EMBL" id="JAXQNO010000006">
    <property type="protein sequence ID" value="KAK4796754.1"/>
    <property type="molecule type" value="Genomic_DNA"/>
</dbReference>
<reference evidence="2 3" key="1">
    <citation type="journal article" date="2023" name="Hortic Res">
        <title>Pangenome of water caltrop reveals structural variations and asymmetric subgenome divergence after allopolyploidization.</title>
        <authorList>
            <person name="Zhang X."/>
            <person name="Chen Y."/>
            <person name="Wang L."/>
            <person name="Yuan Y."/>
            <person name="Fang M."/>
            <person name="Shi L."/>
            <person name="Lu R."/>
            <person name="Comes H.P."/>
            <person name="Ma Y."/>
            <person name="Chen Y."/>
            <person name="Huang G."/>
            <person name="Zhou Y."/>
            <person name="Zheng Z."/>
            <person name="Qiu Y."/>
        </authorList>
    </citation>
    <scope>NUCLEOTIDE SEQUENCE [LARGE SCALE GENOMIC DNA]</scope>
    <source>
        <strain evidence="2">F231</strain>
    </source>
</reference>
<feature type="compositionally biased region" description="Basic and acidic residues" evidence="1">
    <location>
        <begin position="19"/>
        <end position="45"/>
    </location>
</feature>
<gene>
    <name evidence="2" type="ORF">SAY86_029080</name>
</gene>
<dbReference type="Proteomes" id="UP001346149">
    <property type="component" value="Unassembled WGS sequence"/>
</dbReference>
<comment type="caution">
    <text evidence="2">The sequence shown here is derived from an EMBL/GenBank/DDBJ whole genome shotgun (WGS) entry which is preliminary data.</text>
</comment>
<dbReference type="PANTHER" id="PTHR36759:SF1">
    <property type="entry name" value="DYNEIN BETA CHAIN, CILIARY PROTEIN"/>
    <property type="match status" value="1"/>
</dbReference>
<evidence type="ECO:0000313" key="3">
    <source>
        <dbReference type="Proteomes" id="UP001346149"/>
    </source>
</evidence>
<feature type="region of interest" description="Disordered" evidence="1">
    <location>
        <begin position="1"/>
        <end position="45"/>
    </location>
</feature>
<organism evidence="2 3">
    <name type="scientific">Trapa natans</name>
    <name type="common">Water chestnut</name>
    <dbReference type="NCBI Taxonomy" id="22666"/>
    <lineage>
        <taxon>Eukaryota</taxon>
        <taxon>Viridiplantae</taxon>
        <taxon>Streptophyta</taxon>
        <taxon>Embryophyta</taxon>
        <taxon>Tracheophyta</taxon>
        <taxon>Spermatophyta</taxon>
        <taxon>Magnoliopsida</taxon>
        <taxon>eudicotyledons</taxon>
        <taxon>Gunneridae</taxon>
        <taxon>Pentapetalae</taxon>
        <taxon>rosids</taxon>
        <taxon>malvids</taxon>
        <taxon>Myrtales</taxon>
        <taxon>Lythraceae</taxon>
        <taxon>Trapa</taxon>
    </lineage>
</organism>